<dbReference type="AlphaFoldDB" id="A0A7U8ZNC8"/>
<dbReference type="EMBL" id="PYQT01000021">
    <property type="protein sequence ID" value="PSY40268.1"/>
    <property type="molecule type" value="Genomic_DNA"/>
</dbReference>
<dbReference type="Proteomes" id="UP000663211">
    <property type="component" value="Chromosome"/>
</dbReference>
<dbReference type="EMBL" id="CP070296">
    <property type="protein sequence ID" value="QST75410.1"/>
    <property type="molecule type" value="Genomic_DNA"/>
</dbReference>
<evidence type="ECO:0000313" key="2">
    <source>
        <dbReference type="EMBL" id="QST75410.1"/>
    </source>
</evidence>
<sequence length="106" mass="11512">MSRFLSCSGSAVASGGATAFGLFIRTDFRIVCGTFAEALFVVTMPRAVYCRSLIAAKTDYDSVSVDALCEVMVSVIHNRVVAEAKKVSYRMVHFADCFIRAGEVRS</sequence>
<name>A0A7U8ZNC8_ESCAL</name>
<proteinExistence type="predicted"/>
<dbReference type="RefSeq" id="WP_000086028.1">
    <property type="nucleotide sequence ID" value="NZ_BBVE01000005.1"/>
</dbReference>
<accession>A0A7U8ZNC8</accession>
<gene>
    <name evidence="1" type="ORF">C7B09_17660</name>
    <name evidence="2" type="ORF">JRC44_10380</name>
</gene>
<protein>
    <submittedName>
        <fullName evidence="2">Uncharacterized protein</fullName>
    </submittedName>
</protein>
<evidence type="ECO:0000313" key="4">
    <source>
        <dbReference type="Proteomes" id="UP000663211"/>
    </source>
</evidence>
<reference evidence="2 4" key="2">
    <citation type="submission" date="2021-03" db="EMBL/GenBank/DDBJ databases">
        <title>Comparative genomics of Chinese and international isolates of Escherichia albertii: population structure and evolution of virulence and antimicrobial resistance.</title>
        <authorList>
            <person name="Wang H."/>
            <person name="Xiong Y."/>
            <person name="Luo L."/>
        </authorList>
    </citation>
    <scope>NUCLEOTIDE SEQUENCE [LARGE SCALE GENOMIC DNA]</scope>
    <source>
        <strain evidence="2 4">Sample 165</strain>
    </source>
</reference>
<reference evidence="1 3" key="1">
    <citation type="submission" date="2018-03" db="EMBL/GenBank/DDBJ databases">
        <title>Whole Genome Sequencing of Escherichia coli isolates from wildlife.</title>
        <authorList>
            <person name="Whitehouse C.A."/>
            <person name="Lacher D.W."/>
            <person name="Mammel M.K."/>
            <person name="Barnaba T."/>
            <person name="Lorch J.M."/>
        </authorList>
    </citation>
    <scope>NUCLEOTIDE SEQUENCE [LARGE SCALE GENOMIC DNA]</scope>
    <source>
        <strain evidence="1 3">20507-2</strain>
    </source>
</reference>
<evidence type="ECO:0000313" key="1">
    <source>
        <dbReference type="EMBL" id="PSY40268.1"/>
    </source>
</evidence>
<dbReference type="Proteomes" id="UP000240382">
    <property type="component" value="Unassembled WGS sequence"/>
</dbReference>
<evidence type="ECO:0000313" key="3">
    <source>
        <dbReference type="Proteomes" id="UP000240382"/>
    </source>
</evidence>
<keyword evidence="3" id="KW-1185">Reference proteome</keyword>
<organism evidence="2 4">
    <name type="scientific">Escherichia albertii</name>
    <dbReference type="NCBI Taxonomy" id="208962"/>
    <lineage>
        <taxon>Bacteria</taxon>
        <taxon>Pseudomonadati</taxon>
        <taxon>Pseudomonadota</taxon>
        <taxon>Gammaproteobacteria</taxon>
        <taxon>Enterobacterales</taxon>
        <taxon>Enterobacteriaceae</taxon>
        <taxon>Escherichia</taxon>
    </lineage>
</organism>